<dbReference type="Proteomes" id="UP000002899">
    <property type="component" value="Chromosome II"/>
</dbReference>
<dbReference type="EMBL" id="FO082872">
    <property type="protein sequence ID" value="SJK86126.1"/>
    <property type="molecule type" value="Genomic_DNA"/>
</dbReference>
<proteinExistence type="predicted"/>
<dbReference type="GeneID" id="24424514"/>
<name>A0A1R4AAU6_BABMR</name>
<protein>
    <submittedName>
        <fullName evidence="1">Uncharacterized protein</fullName>
    </submittedName>
</protein>
<reference evidence="1 2" key="1">
    <citation type="journal article" date="2012" name="Nucleic Acids Res.">
        <title>Sequencing of the smallest Apicomplexan genome from the human pathogen Babesia microti.</title>
        <authorList>
            <person name="Cornillot E."/>
            <person name="Hadj-Kaddour K."/>
            <person name="Dassouli A."/>
            <person name="Noel B."/>
            <person name="Ranwez V."/>
            <person name="Vacherie B."/>
            <person name="Augagneur Y."/>
            <person name="Bres V."/>
            <person name="Duclos A."/>
            <person name="Randazzo S."/>
            <person name="Carcy B."/>
            <person name="Debierre-Grockiego F."/>
            <person name="Delbecq S."/>
            <person name="Moubri-Menage K."/>
            <person name="Shams-Eldin H."/>
            <person name="Usmani-Brown S."/>
            <person name="Bringaud F."/>
            <person name="Wincker P."/>
            <person name="Vivares C.P."/>
            <person name="Schwarz R.T."/>
            <person name="Schetters T.P."/>
            <person name="Krause P.J."/>
            <person name="Gorenflot A."/>
            <person name="Berry V."/>
            <person name="Barbe V."/>
            <person name="Ben Mamoun C."/>
        </authorList>
    </citation>
    <scope>NUCLEOTIDE SEQUENCE [LARGE SCALE GENOMIC DNA]</scope>
    <source>
        <strain evidence="1 2">RI</strain>
    </source>
</reference>
<evidence type="ECO:0000313" key="1">
    <source>
        <dbReference type="EMBL" id="SJK86126.1"/>
    </source>
</evidence>
<organism evidence="1 2">
    <name type="scientific">Babesia microti (strain RI)</name>
    <dbReference type="NCBI Taxonomy" id="1133968"/>
    <lineage>
        <taxon>Eukaryota</taxon>
        <taxon>Sar</taxon>
        <taxon>Alveolata</taxon>
        <taxon>Apicomplexa</taxon>
        <taxon>Aconoidasida</taxon>
        <taxon>Piroplasmida</taxon>
        <taxon>Babesiidae</taxon>
        <taxon>Babesia</taxon>
    </lineage>
</organism>
<evidence type="ECO:0000313" key="2">
    <source>
        <dbReference type="Proteomes" id="UP000002899"/>
    </source>
</evidence>
<dbReference type="VEuPathDB" id="PiroplasmaDB:BMR1_02g03665"/>
<reference evidence="1 2" key="3">
    <citation type="journal article" date="2016" name="Sci. Rep.">
        <title>Genome-wide diversity and gene expression profiling of Babesia microti isolates identify polymorphic genes that mediate host-pathogen interactions.</title>
        <authorList>
            <person name="Silva J.C."/>
            <person name="Cornillot E."/>
            <person name="McCracken C."/>
            <person name="Usmani-Brown S."/>
            <person name="Dwivedi A."/>
            <person name="Ifeonu O.O."/>
            <person name="Crabtree J."/>
            <person name="Gotia H.T."/>
            <person name="Virji A.Z."/>
            <person name="Reynes C."/>
            <person name="Colinge J."/>
            <person name="Kumar V."/>
            <person name="Lawres L."/>
            <person name="Pazzi J.E."/>
            <person name="Pablo J.V."/>
            <person name="Hung C."/>
            <person name="Brancato J."/>
            <person name="Kumari P."/>
            <person name="Orvis J."/>
            <person name="Tretina K."/>
            <person name="Chibucos M."/>
            <person name="Ott S."/>
            <person name="Sadzewicz L."/>
            <person name="Sengamalay N."/>
            <person name="Shetty A.C."/>
            <person name="Su Q."/>
            <person name="Tallon L."/>
            <person name="Fraser C.M."/>
            <person name="Frutos R."/>
            <person name="Molina D.M."/>
            <person name="Krause P.J."/>
            <person name="Ben Mamoun C."/>
        </authorList>
    </citation>
    <scope>NUCLEOTIDE SEQUENCE [LARGE SCALE GENOMIC DNA]</scope>
    <source>
        <strain evidence="1 2">RI</strain>
    </source>
</reference>
<gene>
    <name evidence="1" type="ORF">BMR1_02g03665</name>
</gene>
<sequence>MRAHLLRITDAGRRNMLFHVPMTELYDLWAKCHKETDYALGLLAMNHFYNFGRQISPIGSTKLLSLCIRCKQYDEAIQLLKHSNAWLQEPPSLYLIYTLMNILFVRAEYHKVRLCFKYIRENWKLKVRPRLYDITIKSCLLMPKYPLQEALIIYNDSQLMDVYLPESTHFTLLNCTLTLYNNGGSDADKEFYWNTMRHIRGRLEMESLMACDKFALMPKTLDALSALDKILSQ</sequence>
<dbReference type="AlphaFoldDB" id="A0A1R4AAU6"/>
<dbReference type="RefSeq" id="XP_021338320.1">
    <property type="nucleotide sequence ID" value="XM_021481711.1"/>
</dbReference>
<keyword evidence="2" id="KW-1185">Reference proteome</keyword>
<dbReference type="OrthoDB" id="365419at2759"/>
<accession>A0A1R4AAU6</accession>
<reference evidence="1 2" key="2">
    <citation type="journal article" date="2013" name="PLoS ONE">
        <title>Whole genome mapping and re-organization of the nuclear and mitochondrial genomes of Babesia microti isolates.</title>
        <authorList>
            <person name="Cornillot E."/>
            <person name="Dassouli A."/>
            <person name="Garg A."/>
            <person name="Pachikara N."/>
            <person name="Randazzo S."/>
            <person name="Depoix D."/>
            <person name="Carcy B."/>
            <person name="Delbecq S."/>
            <person name="Frutos R."/>
            <person name="Silva J.C."/>
            <person name="Sutton R."/>
            <person name="Krause P.J."/>
            <person name="Mamoun C.B."/>
        </authorList>
    </citation>
    <scope>NUCLEOTIDE SEQUENCE [LARGE SCALE GENOMIC DNA]</scope>
    <source>
        <strain evidence="1 2">RI</strain>
    </source>
</reference>
<dbReference type="KEGG" id="bmic:BMR1_02g03665"/>